<dbReference type="Proteomes" id="UP000324585">
    <property type="component" value="Unassembled WGS sequence"/>
</dbReference>
<comment type="caution">
    <text evidence="2">The sequence shown here is derived from an EMBL/GenBank/DDBJ whole genome shotgun (WGS) entry which is preliminary data.</text>
</comment>
<feature type="region of interest" description="Disordered" evidence="1">
    <location>
        <begin position="1"/>
        <end position="21"/>
    </location>
</feature>
<dbReference type="InterPro" id="IPR036866">
    <property type="entry name" value="RibonucZ/Hydroxyglut_hydro"/>
</dbReference>
<sequence length="466" mass="51240">MPWSSLSAPAEEKTQPSASSRATGVAATPKIFLTIFSLFKASFVTKTPANAQLPELGIGVDTLVDRGVRTFQRLLESGYVRAVSVSDGEWRLTAWLCFGLEELASQCSAADNARQRYSLCHAANCEHAYSSATMCIGRKCGRPCALSAGTTSPSRTMRFNEAHMPRACSPKRKIKPKLGDTKNISLRNFEAFGHVKFASGSWVAENLFWNIRGSFKLLHLIDVGTHMSLVKCRSGQYVLLDAVSVGPNDKEKLLQMTQQGSLVSAIINVHPFHTVYVAEMHKMFPTAKVYGTARHKEKLGEQIKFEKELVETPEFAALFKDDLEFSVSEGLRLVVPGNDNVHAGSVVAYHPASKTLHVDDTLGYFHSVPRLIKWTGLLEEGKLDVHAMYAKALEPRAGAGADFLRWLESLPQRFDVQNVCTAHTGNLLASENKGASFADRISAIKAEIAPKLGRIDATFAENRQQQ</sequence>
<evidence type="ECO:0000313" key="2">
    <source>
        <dbReference type="EMBL" id="KAA8495932.1"/>
    </source>
</evidence>
<evidence type="ECO:0000313" key="3">
    <source>
        <dbReference type="Proteomes" id="UP000324585"/>
    </source>
</evidence>
<name>A0A5J4YYH0_PORPP</name>
<proteinExistence type="predicted"/>
<evidence type="ECO:0000256" key="1">
    <source>
        <dbReference type="SAM" id="MobiDB-lite"/>
    </source>
</evidence>
<dbReference type="OrthoDB" id="421671at2759"/>
<reference evidence="3" key="1">
    <citation type="journal article" date="2019" name="Nat. Commun.">
        <title>Expansion of phycobilisome linker gene families in mesophilic red algae.</title>
        <authorList>
            <person name="Lee J."/>
            <person name="Kim D."/>
            <person name="Bhattacharya D."/>
            <person name="Yoon H.S."/>
        </authorList>
    </citation>
    <scope>NUCLEOTIDE SEQUENCE [LARGE SCALE GENOMIC DNA]</scope>
    <source>
        <strain evidence="3">CCMP 1328</strain>
    </source>
</reference>
<accession>A0A5J4YYH0</accession>
<gene>
    <name evidence="2" type="ORF">FVE85_2087</name>
</gene>
<keyword evidence="3" id="KW-1185">Reference proteome</keyword>
<dbReference type="AlphaFoldDB" id="A0A5J4YYH0"/>
<dbReference type="EMBL" id="VRMN01000003">
    <property type="protein sequence ID" value="KAA8495932.1"/>
    <property type="molecule type" value="Genomic_DNA"/>
</dbReference>
<protein>
    <submittedName>
        <fullName evidence="2">Uncharacterized protein</fullName>
    </submittedName>
</protein>
<organism evidence="2 3">
    <name type="scientific">Porphyridium purpureum</name>
    <name type="common">Red alga</name>
    <name type="synonym">Porphyridium cruentum</name>
    <dbReference type="NCBI Taxonomy" id="35688"/>
    <lineage>
        <taxon>Eukaryota</taxon>
        <taxon>Rhodophyta</taxon>
        <taxon>Bangiophyceae</taxon>
        <taxon>Porphyridiales</taxon>
        <taxon>Porphyridiaceae</taxon>
        <taxon>Porphyridium</taxon>
    </lineage>
</organism>
<dbReference type="CDD" id="cd06262">
    <property type="entry name" value="metallo-hydrolase-like_MBL-fold"/>
    <property type="match status" value="1"/>
</dbReference>
<dbReference type="SUPFAM" id="SSF56281">
    <property type="entry name" value="Metallo-hydrolase/oxidoreductase"/>
    <property type="match status" value="1"/>
</dbReference>